<keyword evidence="15" id="KW-0809">Transit peptide</keyword>
<proteinExistence type="inferred from homology"/>
<dbReference type="InterPro" id="IPR014709">
    <property type="entry name" value="Glutathione_synthase_C_euk"/>
</dbReference>
<keyword evidence="11" id="KW-0479">Metal-binding</keyword>
<dbReference type="InterPro" id="IPR014049">
    <property type="entry name" value="Glutathione_synthase_N_euk"/>
</dbReference>
<comment type="subcellular location">
    <subcellularLocation>
        <location evidence="2">Plastid</location>
        <location evidence="2">Chloroplast</location>
    </subcellularLocation>
</comment>
<dbReference type="EC" id="6.3.2.3" evidence="6"/>
<dbReference type="PANTHER" id="PTHR11130:SF0">
    <property type="entry name" value="GLUTATHIONE SYNTHETASE"/>
    <property type="match status" value="1"/>
</dbReference>
<keyword evidence="12" id="KW-0547">Nucleotide-binding</keyword>
<evidence type="ECO:0000256" key="5">
    <source>
        <dbReference type="ARBA" id="ARBA00011738"/>
    </source>
</evidence>
<evidence type="ECO:0000259" key="18">
    <source>
        <dbReference type="Pfam" id="PF03199"/>
    </source>
</evidence>
<evidence type="ECO:0000256" key="15">
    <source>
        <dbReference type="ARBA" id="ARBA00022946"/>
    </source>
</evidence>
<dbReference type="GO" id="GO:0004363">
    <property type="term" value="F:glutathione synthase activity"/>
    <property type="evidence" value="ECO:0007669"/>
    <property type="project" value="UniProtKB-EC"/>
</dbReference>
<protein>
    <recommendedName>
        <fullName evidence="17">Glutathione synthetase, chloroplastic</fullName>
        <ecNumber evidence="6">6.3.2.3</ecNumber>
    </recommendedName>
</protein>
<feature type="domain" description="Glutathione synthase substrate-binding" evidence="18">
    <location>
        <begin position="735"/>
        <end position="834"/>
    </location>
</feature>
<evidence type="ECO:0000256" key="10">
    <source>
        <dbReference type="ARBA" id="ARBA00022684"/>
    </source>
</evidence>
<dbReference type="CDD" id="cd00228">
    <property type="entry name" value="eu-GS"/>
    <property type="match status" value="1"/>
</dbReference>
<keyword evidence="8" id="KW-0436">Ligase</keyword>
<dbReference type="PANTHER" id="PTHR11130">
    <property type="entry name" value="GLUTATHIONE SYNTHETASE"/>
    <property type="match status" value="1"/>
</dbReference>
<comment type="similarity">
    <text evidence="4">Belongs to the eukaryotic GSH synthase family.</text>
</comment>
<keyword evidence="7" id="KW-0150">Chloroplast</keyword>
<comment type="catalytic activity">
    <reaction evidence="16">
        <text>gamma-L-glutamyl-L-cysteine + glycine + ATP = glutathione + ADP + phosphate + H(+)</text>
        <dbReference type="Rhea" id="RHEA:13557"/>
        <dbReference type="ChEBI" id="CHEBI:15378"/>
        <dbReference type="ChEBI" id="CHEBI:30616"/>
        <dbReference type="ChEBI" id="CHEBI:43474"/>
        <dbReference type="ChEBI" id="CHEBI:57305"/>
        <dbReference type="ChEBI" id="CHEBI:57925"/>
        <dbReference type="ChEBI" id="CHEBI:58173"/>
        <dbReference type="ChEBI" id="CHEBI:456216"/>
        <dbReference type="EC" id="6.3.2.3"/>
    </reaction>
</comment>
<dbReference type="Proteomes" id="UP000501690">
    <property type="component" value="Linkage Group LG1"/>
</dbReference>
<evidence type="ECO:0000256" key="11">
    <source>
        <dbReference type="ARBA" id="ARBA00022723"/>
    </source>
</evidence>
<dbReference type="FunFam" id="1.10.1080.10:FF:000010">
    <property type="entry name" value="Glutathione synthetase"/>
    <property type="match status" value="2"/>
</dbReference>
<dbReference type="GO" id="GO:0043295">
    <property type="term" value="F:glutathione binding"/>
    <property type="evidence" value="ECO:0007669"/>
    <property type="project" value="TreeGrafter"/>
</dbReference>
<dbReference type="GO" id="GO:0005829">
    <property type="term" value="C:cytosol"/>
    <property type="evidence" value="ECO:0007669"/>
    <property type="project" value="TreeGrafter"/>
</dbReference>
<dbReference type="SUPFAM" id="SSF56059">
    <property type="entry name" value="Glutathione synthetase ATP-binding domain-like"/>
    <property type="match status" value="2"/>
</dbReference>
<evidence type="ECO:0000256" key="16">
    <source>
        <dbReference type="ARBA" id="ARBA00050650"/>
    </source>
</evidence>
<dbReference type="InterPro" id="IPR016185">
    <property type="entry name" value="PreATP-grasp_dom_sf"/>
</dbReference>
<dbReference type="SUPFAM" id="SSF52440">
    <property type="entry name" value="PreATP-grasp domain"/>
    <property type="match status" value="2"/>
</dbReference>
<organism evidence="19 20">
    <name type="scientific">Vigna unguiculata</name>
    <name type="common">Cowpea</name>
    <dbReference type="NCBI Taxonomy" id="3917"/>
    <lineage>
        <taxon>Eukaryota</taxon>
        <taxon>Viridiplantae</taxon>
        <taxon>Streptophyta</taxon>
        <taxon>Embryophyta</taxon>
        <taxon>Tracheophyta</taxon>
        <taxon>Spermatophyta</taxon>
        <taxon>Magnoliopsida</taxon>
        <taxon>eudicotyledons</taxon>
        <taxon>Gunneridae</taxon>
        <taxon>Pentapetalae</taxon>
        <taxon>rosids</taxon>
        <taxon>fabids</taxon>
        <taxon>Fabales</taxon>
        <taxon>Fabaceae</taxon>
        <taxon>Papilionoideae</taxon>
        <taxon>50 kb inversion clade</taxon>
        <taxon>NPAAA clade</taxon>
        <taxon>indigoferoid/millettioid clade</taxon>
        <taxon>Phaseoleae</taxon>
        <taxon>Vigna</taxon>
    </lineage>
</organism>
<keyword evidence="20" id="KW-1185">Reference proteome</keyword>
<dbReference type="GO" id="GO:0046872">
    <property type="term" value="F:metal ion binding"/>
    <property type="evidence" value="ECO:0007669"/>
    <property type="project" value="UniProtKB-KW"/>
</dbReference>
<dbReference type="FunFam" id="3.40.50.1760:FF:000002">
    <property type="entry name" value="Glutathione synthetase"/>
    <property type="match status" value="1"/>
</dbReference>
<keyword evidence="14" id="KW-0460">Magnesium</keyword>
<dbReference type="NCBIfam" id="TIGR01986">
    <property type="entry name" value="glut_syn_euk"/>
    <property type="match status" value="2"/>
</dbReference>
<dbReference type="AlphaFoldDB" id="A0A4D6KVK8"/>
<evidence type="ECO:0000256" key="13">
    <source>
        <dbReference type="ARBA" id="ARBA00022840"/>
    </source>
</evidence>
<evidence type="ECO:0000256" key="9">
    <source>
        <dbReference type="ARBA" id="ARBA00022640"/>
    </source>
</evidence>
<dbReference type="Gene3D" id="3.30.470.20">
    <property type="entry name" value="ATP-grasp fold, B domain"/>
    <property type="match status" value="1"/>
</dbReference>
<comment type="pathway">
    <text evidence="3">Sulfur metabolism; glutathione biosynthesis; glutathione from L-cysteine and L-glutamate: step 2/2.</text>
</comment>
<gene>
    <name evidence="19" type="ORF">DEO72_LG1g1351</name>
</gene>
<name>A0A4D6KVK8_VIGUN</name>
<evidence type="ECO:0000256" key="4">
    <source>
        <dbReference type="ARBA" id="ARBA00010385"/>
    </source>
</evidence>
<evidence type="ECO:0000256" key="7">
    <source>
        <dbReference type="ARBA" id="ARBA00022528"/>
    </source>
</evidence>
<keyword evidence="9" id="KW-0934">Plastid</keyword>
<feature type="domain" description="Glutathione synthase substrate-binding" evidence="18">
    <location>
        <begin position="229"/>
        <end position="326"/>
    </location>
</feature>
<dbReference type="Gene3D" id="3.30.1490.50">
    <property type="match status" value="2"/>
</dbReference>
<dbReference type="InterPro" id="IPR037013">
    <property type="entry name" value="GSH-S_sub-bd_sf"/>
</dbReference>
<dbReference type="Pfam" id="PF03917">
    <property type="entry name" value="GSH_synth_ATP"/>
    <property type="match status" value="2"/>
</dbReference>
<evidence type="ECO:0000313" key="20">
    <source>
        <dbReference type="Proteomes" id="UP000501690"/>
    </source>
</evidence>
<comment type="subunit">
    <text evidence="5">Homodimer.</text>
</comment>
<evidence type="ECO:0000256" key="17">
    <source>
        <dbReference type="ARBA" id="ARBA00074792"/>
    </source>
</evidence>
<evidence type="ECO:0000256" key="2">
    <source>
        <dbReference type="ARBA" id="ARBA00004229"/>
    </source>
</evidence>
<evidence type="ECO:0000313" key="19">
    <source>
        <dbReference type="EMBL" id="QCD77724.1"/>
    </source>
</evidence>
<dbReference type="Gene3D" id="1.10.1080.10">
    <property type="entry name" value="Glutathione Synthetase, Chain A, domain 3"/>
    <property type="match status" value="2"/>
</dbReference>
<dbReference type="GO" id="GO:0009507">
    <property type="term" value="C:chloroplast"/>
    <property type="evidence" value="ECO:0007669"/>
    <property type="project" value="UniProtKB-SubCell"/>
</dbReference>
<evidence type="ECO:0000256" key="1">
    <source>
        <dbReference type="ARBA" id="ARBA00001946"/>
    </source>
</evidence>
<evidence type="ECO:0000256" key="14">
    <source>
        <dbReference type="ARBA" id="ARBA00022842"/>
    </source>
</evidence>
<keyword evidence="13" id="KW-0067">ATP-binding</keyword>
<dbReference type="InterPro" id="IPR004887">
    <property type="entry name" value="GSH_synth_subst-bd"/>
</dbReference>
<accession>A0A4D6KVK8</accession>
<evidence type="ECO:0000256" key="12">
    <source>
        <dbReference type="ARBA" id="ARBA00022741"/>
    </source>
</evidence>
<dbReference type="Gene3D" id="3.40.50.1760">
    <property type="entry name" value="Glutathione synthase, substrate-binding domain superfamily, eukaryotic"/>
    <property type="match status" value="2"/>
</dbReference>
<evidence type="ECO:0000256" key="8">
    <source>
        <dbReference type="ARBA" id="ARBA00022598"/>
    </source>
</evidence>
<comment type="cofactor">
    <cofactor evidence="1">
        <name>Mg(2+)</name>
        <dbReference type="ChEBI" id="CHEBI:18420"/>
    </cofactor>
</comment>
<dbReference type="InterPro" id="IPR014042">
    <property type="entry name" value="Glutathione_synthase_a-hlx"/>
</dbReference>
<dbReference type="Gene3D" id="3.30.1490.80">
    <property type="match status" value="3"/>
</dbReference>
<reference evidence="19 20" key="1">
    <citation type="submission" date="2019-04" db="EMBL/GenBank/DDBJ databases">
        <title>An improved genome assembly and genetic linkage map for asparagus bean, Vigna unguiculata ssp. sesquipedialis.</title>
        <authorList>
            <person name="Xia Q."/>
            <person name="Zhang R."/>
            <person name="Dong Y."/>
        </authorList>
    </citation>
    <scope>NUCLEOTIDE SEQUENCE [LARGE SCALE GENOMIC DNA]</scope>
    <source>
        <tissue evidence="19">Leaf</tissue>
    </source>
</reference>
<evidence type="ECO:0000256" key="3">
    <source>
        <dbReference type="ARBA" id="ARBA00004965"/>
    </source>
</evidence>
<dbReference type="GO" id="GO:0005524">
    <property type="term" value="F:ATP binding"/>
    <property type="evidence" value="ECO:0007669"/>
    <property type="project" value="UniProtKB-KW"/>
</dbReference>
<dbReference type="FunFam" id="3.30.1490.50:FF:000001">
    <property type="entry name" value="Glutathione synthetase"/>
    <property type="match status" value="2"/>
</dbReference>
<evidence type="ECO:0000256" key="6">
    <source>
        <dbReference type="ARBA" id="ARBA00012214"/>
    </source>
</evidence>
<dbReference type="UniPathway" id="UPA00142">
    <property type="reaction ID" value="UER00210"/>
</dbReference>
<keyword evidence="10" id="KW-0317">Glutathione biosynthesis</keyword>
<sequence length="1002" mass="112527">MSQPSSVNPAPLAEADTDSSAAPSLFDYHNIDQKLIQNIVYDALVWSTLHCLLVGDKSVQRSGTVPGVGLVHLSFCLLPGPFPESHWKQACELAPIFNQFVDRVSLDGKYLQESLARTKNADEFTSRLLDIHSKMLQINKKEDIRLAIMRSDYMVDEKTKSLLQIEMNTISTSFALMGTLVTGLHKSLISQYGNILGLDPNRIPANNAVDQAAEALAKGWSEYNNPRAAILVVVQVEERNMYEQHYISALLRDKYPFLITYNYEVDQQGEILPDGTLSVDGQPVSVVYFRAGYTPKDYPSESEWRARLLMEQSSAIKCPSISYHLVGTKKIQQELAKPGVLERFVENKDHVAKLRSCFAGLWSLEDSDIVKKAIENPELFVMKPQREGGGNNIYGNDLKESLLKLQESGSEEDAAYILMQRIFPATFPAILVRDGNWSTDHVISEAGIFSTYLSFSYGMVSDYQMYLYKFGLNTMKCWCIWCSNLKQYSTILKNVNKVRIHNVTDSEKCPFPSFYEPSLFTLFSESLTIMYLFNYHRLDQQLLHTVAYDALVWSSLHGLVVGDSSVQRSGTVPGVGLVHAPIALLPTPFPQKQWRQASELAPIFNELVDRVSLDTDFLQHSLSRTKEADEFTSRLLDIHSNMLQINKKEEIRLGLHRSDYMLDEKTNSLLQIELNTIASSFAGLSSLVTELHRYILSRHGKLLGLDSKSIGANDAVIQTAEALAKAWSEYNNPRAVIMIIVQAEERNMYDQHLVCALFNTHNITSIRKTLAEVDEEGEILPDGTLCVDGQQISVIYFRAGYTPVDYPSESEWKARLLMEQSSAIKCPSISYHLAGSKKIQQELAKPGVLERFLENKEDIAKLRKCFAGLWSLDDSNIVAQAIEKPELFVMKPQREGGGNNIYGDDVRKTLQKLQKSGSQEDAAYILMQRIFPAISATVLMRKGCWSKDHAISELGVFGTYLRNKDKVIINKQSGYLMRTKVSSSDEGGVAAGFAVLDSVYLT</sequence>
<dbReference type="Pfam" id="PF03199">
    <property type="entry name" value="GSH_synthase"/>
    <property type="match status" value="2"/>
</dbReference>
<dbReference type="FunFam" id="3.30.1490.80:FF:000010">
    <property type="entry name" value="Glutathione synthetase"/>
    <property type="match status" value="2"/>
</dbReference>
<dbReference type="EMBL" id="CP039345">
    <property type="protein sequence ID" value="QCD77724.1"/>
    <property type="molecule type" value="Genomic_DNA"/>
</dbReference>
<dbReference type="InterPro" id="IPR005615">
    <property type="entry name" value="Glutathione_synthase"/>
</dbReference>